<keyword evidence="3" id="KW-0408">Iron</keyword>
<dbReference type="Pfam" id="PF12797">
    <property type="entry name" value="Fer4_2"/>
    <property type="match status" value="1"/>
</dbReference>
<evidence type="ECO:0000256" key="4">
    <source>
        <dbReference type="ARBA" id="ARBA00023014"/>
    </source>
</evidence>
<accession>A0ABX2R6I2</accession>
<dbReference type="InterPro" id="IPR050954">
    <property type="entry name" value="ET_IronSulfur_Cluster-Binding"/>
</dbReference>
<dbReference type="PANTHER" id="PTHR43177">
    <property type="entry name" value="PROTEIN NRFC"/>
    <property type="match status" value="1"/>
</dbReference>
<protein>
    <submittedName>
        <fullName evidence="6">Molybdopterin-containing oxidoreductase family iron-sulfur binding subunit</fullName>
    </submittedName>
</protein>
<dbReference type="InterPro" id="IPR017900">
    <property type="entry name" value="4Fe4S_Fe_S_CS"/>
</dbReference>
<keyword evidence="7" id="KW-1185">Reference proteome</keyword>
<dbReference type="PANTHER" id="PTHR43177:SF3">
    <property type="entry name" value="PROTEIN NRFC HOMOLOG"/>
    <property type="match status" value="1"/>
</dbReference>
<dbReference type="Gene3D" id="3.30.70.20">
    <property type="match status" value="2"/>
</dbReference>
<sequence>MPELTTDFLAVMREELEKALAKPATQRSWAMVIDRKKCIGCHACTVSCMAENVLPPGVVYRRVADEETGRYPDVVRVFTPKPCMQCDNPYCVTVCPVKATFKRPDKIVEIDYNKCIGCGRCVVACPYGARTLDRGKFHTSGTPEVMAYEKRVTYDYQKTWQRTGTGVKAPVGRARKCHFCLHRINEGDLPACVITCIGRATYFGDLSDPNSTVSKLLKTRKYEVLRPEKGTKPRVYYLK</sequence>
<organism evidence="6 7">
    <name type="scientific">Carboxydothermus ferrireducens DSM 11255</name>
    <dbReference type="NCBI Taxonomy" id="1119529"/>
    <lineage>
        <taxon>Bacteria</taxon>
        <taxon>Bacillati</taxon>
        <taxon>Bacillota</taxon>
        <taxon>Clostridia</taxon>
        <taxon>Thermoanaerobacterales</taxon>
        <taxon>Thermoanaerobacteraceae</taxon>
        <taxon>Carboxydothermus</taxon>
    </lineage>
</organism>
<proteinExistence type="predicted"/>
<evidence type="ECO:0000313" key="7">
    <source>
        <dbReference type="Proteomes" id="UP000604066"/>
    </source>
</evidence>
<dbReference type="PROSITE" id="PS00198">
    <property type="entry name" value="4FE4S_FER_1"/>
    <property type="match status" value="1"/>
</dbReference>
<gene>
    <name evidence="6" type="ORF">HDG70_000482</name>
</gene>
<keyword evidence="1" id="KW-0004">4Fe-4S</keyword>
<dbReference type="RefSeq" id="WP_245570807.1">
    <property type="nucleotide sequence ID" value="NZ_JACCBS010000001.1"/>
</dbReference>
<dbReference type="PROSITE" id="PS51379">
    <property type="entry name" value="4FE4S_FER_2"/>
    <property type="match status" value="3"/>
</dbReference>
<dbReference type="InterPro" id="IPR017896">
    <property type="entry name" value="4Fe4S_Fe-S-bd"/>
</dbReference>
<keyword evidence="2" id="KW-0479">Metal-binding</keyword>
<feature type="domain" description="4Fe-4S ferredoxin-type" evidence="5">
    <location>
        <begin position="29"/>
        <end position="58"/>
    </location>
</feature>
<dbReference type="Proteomes" id="UP000604066">
    <property type="component" value="Unassembled WGS sequence"/>
</dbReference>
<feature type="domain" description="4Fe-4S ferredoxin-type" evidence="5">
    <location>
        <begin position="106"/>
        <end position="135"/>
    </location>
</feature>
<dbReference type="EMBL" id="JACCBS010000001">
    <property type="protein sequence ID" value="NYE56776.1"/>
    <property type="molecule type" value="Genomic_DNA"/>
</dbReference>
<evidence type="ECO:0000256" key="2">
    <source>
        <dbReference type="ARBA" id="ARBA00022723"/>
    </source>
</evidence>
<evidence type="ECO:0000256" key="3">
    <source>
        <dbReference type="ARBA" id="ARBA00023004"/>
    </source>
</evidence>
<reference evidence="6 7" key="1">
    <citation type="submission" date="2020-07" db="EMBL/GenBank/DDBJ databases">
        <title>Genomic Encyclopedia of Type Strains, Phase III (KMG-III): the genomes of soil and plant-associated and newly described type strains.</title>
        <authorList>
            <person name="Whitman W."/>
        </authorList>
    </citation>
    <scope>NUCLEOTIDE SEQUENCE [LARGE SCALE GENOMIC DNA]</scope>
    <source>
        <strain evidence="6 7">DSM 11255</strain>
    </source>
</reference>
<evidence type="ECO:0000313" key="6">
    <source>
        <dbReference type="EMBL" id="NYE56776.1"/>
    </source>
</evidence>
<dbReference type="CDD" id="cd10551">
    <property type="entry name" value="PsrB"/>
    <property type="match status" value="1"/>
</dbReference>
<comment type="caution">
    <text evidence="6">The sequence shown here is derived from an EMBL/GenBank/DDBJ whole genome shotgun (WGS) entry which is preliminary data.</text>
</comment>
<evidence type="ECO:0000259" key="5">
    <source>
        <dbReference type="PROSITE" id="PS51379"/>
    </source>
</evidence>
<keyword evidence="4" id="KW-0411">Iron-sulfur</keyword>
<feature type="domain" description="4Fe-4S ferredoxin-type" evidence="5">
    <location>
        <begin position="73"/>
        <end position="105"/>
    </location>
</feature>
<dbReference type="SUPFAM" id="SSF54862">
    <property type="entry name" value="4Fe-4S ferredoxins"/>
    <property type="match status" value="1"/>
</dbReference>
<name>A0ABX2R6I2_9THEO</name>
<dbReference type="Pfam" id="PF13247">
    <property type="entry name" value="Fer4_11"/>
    <property type="match status" value="2"/>
</dbReference>
<evidence type="ECO:0000256" key="1">
    <source>
        <dbReference type="ARBA" id="ARBA00022485"/>
    </source>
</evidence>